<evidence type="ECO:0000256" key="1">
    <source>
        <dbReference type="ARBA" id="ARBA00023015"/>
    </source>
</evidence>
<dbReference type="InterPro" id="IPR023772">
    <property type="entry name" value="DNA-bd_HTH_TetR-type_CS"/>
</dbReference>
<sequence>MQRGRVSDIATALPRRTQRDRREATVARLVDATIDSLLAVGYARTSVKEVCLRAGVSHGGLFRHFDTMLDLIMAAAEEVARRQIENAERGLAQAVDGEDPLVTALYRIRDACRAPINAVFYELVVAARTDPLLHRALVGFSTRYADAIAAATARMPGVGKLPPDLLGVIVSSALHLFDGEALTRSVLQFPELEERRMGLLVNLVKSLVRSYAA</sequence>
<keyword evidence="2 4" id="KW-0238">DNA-binding</keyword>
<evidence type="ECO:0000256" key="3">
    <source>
        <dbReference type="ARBA" id="ARBA00023163"/>
    </source>
</evidence>
<evidence type="ECO:0000313" key="6">
    <source>
        <dbReference type="EMBL" id="RJF88493.1"/>
    </source>
</evidence>
<protein>
    <submittedName>
        <fullName evidence="6">TetR/AcrR family transcriptional regulator</fullName>
    </submittedName>
</protein>
<dbReference type="PANTHER" id="PTHR30055:SF234">
    <property type="entry name" value="HTH-TYPE TRANSCRIPTIONAL REGULATOR BETI"/>
    <property type="match status" value="1"/>
</dbReference>
<dbReference type="AlphaFoldDB" id="A0A418WEQ7"/>
<dbReference type="InterPro" id="IPR009057">
    <property type="entry name" value="Homeodomain-like_sf"/>
</dbReference>
<proteinExistence type="predicted"/>
<evidence type="ECO:0000256" key="4">
    <source>
        <dbReference type="PROSITE-ProRule" id="PRU00335"/>
    </source>
</evidence>
<dbReference type="Gene3D" id="1.10.357.10">
    <property type="entry name" value="Tetracycline Repressor, domain 2"/>
    <property type="match status" value="1"/>
</dbReference>
<dbReference type="InterPro" id="IPR050109">
    <property type="entry name" value="HTH-type_TetR-like_transc_reg"/>
</dbReference>
<dbReference type="Proteomes" id="UP000284605">
    <property type="component" value="Unassembled WGS sequence"/>
</dbReference>
<dbReference type="SUPFAM" id="SSF46689">
    <property type="entry name" value="Homeodomain-like"/>
    <property type="match status" value="1"/>
</dbReference>
<keyword evidence="7" id="KW-1185">Reference proteome</keyword>
<keyword evidence="3" id="KW-0804">Transcription</keyword>
<evidence type="ECO:0000259" key="5">
    <source>
        <dbReference type="PROSITE" id="PS50977"/>
    </source>
</evidence>
<dbReference type="PROSITE" id="PS50977">
    <property type="entry name" value="HTH_TETR_2"/>
    <property type="match status" value="1"/>
</dbReference>
<dbReference type="GO" id="GO:0000976">
    <property type="term" value="F:transcription cis-regulatory region binding"/>
    <property type="evidence" value="ECO:0007669"/>
    <property type="project" value="TreeGrafter"/>
</dbReference>
<accession>A0A418WEQ7</accession>
<dbReference type="EMBL" id="QYUK01000011">
    <property type="protein sequence ID" value="RJF88493.1"/>
    <property type="molecule type" value="Genomic_DNA"/>
</dbReference>
<dbReference type="GO" id="GO:0003700">
    <property type="term" value="F:DNA-binding transcription factor activity"/>
    <property type="evidence" value="ECO:0007669"/>
    <property type="project" value="TreeGrafter"/>
</dbReference>
<feature type="DNA-binding region" description="H-T-H motif" evidence="4">
    <location>
        <begin position="46"/>
        <end position="65"/>
    </location>
</feature>
<dbReference type="PANTHER" id="PTHR30055">
    <property type="entry name" value="HTH-TYPE TRANSCRIPTIONAL REGULATOR RUTR"/>
    <property type="match status" value="1"/>
</dbReference>
<comment type="caution">
    <text evidence="6">The sequence shown here is derived from an EMBL/GenBank/DDBJ whole genome shotgun (WGS) entry which is preliminary data.</text>
</comment>
<reference evidence="6 7" key="1">
    <citation type="submission" date="2018-09" db="EMBL/GenBank/DDBJ databases">
        <authorList>
            <person name="Zhu H."/>
        </authorList>
    </citation>
    <scope>NUCLEOTIDE SEQUENCE [LARGE SCALE GENOMIC DNA]</scope>
    <source>
        <strain evidence="6 7">K1W22B-8</strain>
    </source>
</reference>
<feature type="domain" description="HTH tetR-type" evidence="5">
    <location>
        <begin position="23"/>
        <end position="83"/>
    </location>
</feature>
<dbReference type="PROSITE" id="PS01081">
    <property type="entry name" value="HTH_TETR_1"/>
    <property type="match status" value="1"/>
</dbReference>
<evidence type="ECO:0000313" key="7">
    <source>
        <dbReference type="Proteomes" id="UP000284605"/>
    </source>
</evidence>
<keyword evidence="1" id="KW-0805">Transcription regulation</keyword>
<name>A0A418WEQ7_9PROT</name>
<dbReference type="Pfam" id="PF00440">
    <property type="entry name" value="TetR_N"/>
    <property type="match status" value="1"/>
</dbReference>
<gene>
    <name evidence="6" type="ORF">D3874_16980</name>
</gene>
<evidence type="ECO:0000256" key="2">
    <source>
        <dbReference type="ARBA" id="ARBA00023125"/>
    </source>
</evidence>
<organism evidence="6 7">
    <name type="scientific">Oleomonas cavernae</name>
    <dbReference type="NCBI Taxonomy" id="2320859"/>
    <lineage>
        <taxon>Bacteria</taxon>
        <taxon>Pseudomonadati</taxon>
        <taxon>Pseudomonadota</taxon>
        <taxon>Alphaproteobacteria</taxon>
        <taxon>Acetobacterales</taxon>
        <taxon>Acetobacteraceae</taxon>
        <taxon>Oleomonas</taxon>
    </lineage>
</organism>
<dbReference type="InterPro" id="IPR001647">
    <property type="entry name" value="HTH_TetR"/>
</dbReference>